<keyword evidence="3" id="KW-1185">Reference proteome</keyword>
<feature type="region of interest" description="Disordered" evidence="1">
    <location>
        <begin position="245"/>
        <end position="333"/>
    </location>
</feature>
<feature type="compositionally biased region" description="Acidic residues" evidence="1">
    <location>
        <begin position="281"/>
        <end position="292"/>
    </location>
</feature>
<gene>
    <name evidence="2" type="ORF">TI39_contig352g00043</name>
</gene>
<name>A0A0F4GU46_9PEZI</name>
<evidence type="ECO:0000313" key="2">
    <source>
        <dbReference type="EMBL" id="KJX99740.1"/>
    </source>
</evidence>
<accession>A0A0F4GU46</accession>
<organism evidence="2 3">
    <name type="scientific">Zymoseptoria brevis</name>
    <dbReference type="NCBI Taxonomy" id="1047168"/>
    <lineage>
        <taxon>Eukaryota</taxon>
        <taxon>Fungi</taxon>
        <taxon>Dikarya</taxon>
        <taxon>Ascomycota</taxon>
        <taxon>Pezizomycotina</taxon>
        <taxon>Dothideomycetes</taxon>
        <taxon>Dothideomycetidae</taxon>
        <taxon>Mycosphaerellales</taxon>
        <taxon>Mycosphaerellaceae</taxon>
        <taxon>Zymoseptoria</taxon>
    </lineage>
</organism>
<feature type="compositionally biased region" description="Basic and acidic residues" evidence="1">
    <location>
        <begin position="312"/>
        <end position="323"/>
    </location>
</feature>
<reference evidence="2 3" key="1">
    <citation type="submission" date="2015-03" db="EMBL/GenBank/DDBJ databases">
        <title>RNA-seq based gene annotation and comparative genomics of four Zymoseptoria species reveal species-specific pathogenicity related genes and transposable element activity.</title>
        <authorList>
            <person name="Grandaubert J."/>
            <person name="Bhattacharyya A."/>
            <person name="Stukenbrock E.H."/>
        </authorList>
    </citation>
    <scope>NUCLEOTIDE SEQUENCE [LARGE SCALE GENOMIC DNA]</scope>
    <source>
        <strain evidence="2 3">Zb18110</strain>
    </source>
</reference>
<dbReference type="STRING" id="1047168.A0A0F4GU46"/>
<dbReference type="OrthoDB" id="5411773at2759"/>
<feature type="region of interest" description="Disordered" evidence="1">
    <location>
        <begin position="116"/>
        <end position="142"/>
    </location>
</feature>
<dbReference type="EMBL" id="LAFY01000344">
    <property type="protein sequence ID" value="KJX99740.1"/>
    <property type="molecule type" value="Genomic_DNA"/>
</dbReference>
<proteinExistence type="predicted"/>
<evidence type="ECO:0000313" key="3">
    <source>
        <dbReference type="Proteomes" id="UP000033647"/>
    </source>
</evidence>
<dbReference type="AlphaFoldDB" id="A0A0F4GU46"/>
<feature type="compositionally biased region" description="Basic and acidic residues" evidence="1">
    <location>
        <begin position="248"/>
        <end position="277"/>
    </location>
</feature>
<evidence type="ECO:0000256" key="1">
    <source>
        <dbReference type="SAM" id="MobiDB-lite"/>
    </source>
</evidence>
<protein>
    <submittedName>
        <fullName evidence="2">Uncharacterized protein</fullName>
    </submittedName>
</protein>
<sequence length="526" mass="58351">MSPPHTKIAKGQRTVEPLRSAVQFHCKVCVEEKLFSQALSLLISSLQAGLDTDSPAFLPTSPYFNLFSTLVVHPTYNTRTNNADKKSESNAALRYLRNVVEIVGAGNGTLKNAFRFDGPSRSDRSKRAKTRQADVVDASGESSLDSPYAGLQSVSNRAQDFWAVVGWAFNCSVRHKARWSRWSLWLQLMMDILEEDLTRATSCEPDEIADSLFAHYLSPIGEGRNNRRRVMRAITADGTTKSMAEFGEIWKDETNPPKKQDDERAPKRQKLDLEKGQYGDYFDEESEVEDIPDQVAGGAAPAGTRRKRRSAGRTDDADARDGTYDMPSDQGGEAAGVEAFGGMESIRLRQRLLVLLARISSDAPHLFAETEDLFDLFAEFFRPLPLDVFQQFVTPQTPYFAPDLQASFNAMLFRPLLGSTTTTGIITQKIFEEQFAANAAMNTSLEDNAKVSLLTESLLRALWSTKLLSSDFSRLGTVVEDGINARNDKVSGRKGNAKRSEAEAHARQLLKCSSERLRVLVLVAAS</sequence>
<comment type="caution">
    <text evidence="2">The sequence shown here is derived from an EMBL/GenBank/DDBJ whole genome shotgun (WGS) entry which is preliminary data.</text>
</comment>
<dbReference type="Proteomes" id="UP000033647">
    <property type="component" value="Unassembled WGS sequence"/>
</dbReference>